<feature type="region of interest" description="Disordered" evidence="1">
    <location>
        <begin position="350"/>
        <end position="394"/>
    </location>
</feature>
<feature type="compositionally biased region" description="Basic and acidic residues" evidence="1">
    <location>
        <begin position="236"/>
        <end position="248"/>
    </location>
</feature>
<organism evidence="3 4">
    <name type="scientific">Oryzias latipes</name>
    <name type="common">Japanese rice fish</name>
    <name type="synonym">Japanese killifish</name>
    <dbReference type="NCBI Taxonomy" id="8090"/>
    <lineage>
        <taxon>Eukaryota</taxon>
        <taxon>Metazoa</taxon>
        <taxon>Chordata</taxon>
        <taxon>Craniata</taxon>
        <taxon>Vertebrata</taxon>
        <taxon>Euteleostomi</taxon>
        <taxon>Actinopterygii</taxon>
        <taxon>Neopterygii</taxon>
        <taxon>Teleostei</taxon>
        <taxon>Neoteleostei</taxon>
        <taxon>Acanthomorphata</taxon>
        <taxon>Ovalentaria</taxon>
        <taxon>Atherinomorphae</taxon>
        <taxon>Beloniformes</taxon>
        <taxon>Adrianichthyidae</taxon>
        <taxon>Oryziinae</taxon>
        <taxon>Oryzias</taxon>
    </lineage>
</organism>
<protein>
    <recommendedName>
        <fullName evidence="2">Phostensin/Taperin PP1-binding domain-containing protein</fullName>
    </recommendedName>
</protein>
<feature type="compositionally biased region" description="Basic and acidic residues" evidence="1">
    <location>
        <begin position="68"/>
        <end position="123"/>
    </location>
</feature>
<feature type="domain" description="Phostensin/Taperin PP1-binding" evidence="2">
    <location>
        <begin position="448"/>
        <end position="562"/>
    </location>
</feature>
<dbReference type="PANTHER" id="PTHR21685:SF0">
    <property type="entry name" value="PHOSTENSIN"/>
    <property type="match status" value="1"/>
</dbReference>
<dbReference type="Proteomes" id="UP000001038">
    <property type="component" value="Chromosome 11"/>
</dbReference>
<dbReference type="AlphaFoldDB" id="A0A3B3I5H5"/>
<feature type="region of interest" description="Disordered" evidence="1">
    <location>
        <begin position="407"/>
        <end position="508"/>
    </location>
</feature>
<accession>A0A3B3I5H5</accession>
<feature type="compositionally biased region" description="Pro residues" evidence="1">
    <location>
        <begin position="379"/>
        <end position="392"/>
    </location>
</feature>
<keyword evidence="4" id="KW-1185">Reference proteome</keyword>
<gene>
    <name evidence="3" type="primary">ppp1r18</name>
</gene>
<feature type="region of interest" description="Disordered" evidence="1">
    <location>
        <begin position="61"/>
        <end position="186"/>
    </location>
</feature>
<feature type="compositionally biased region" description="Low complexity" evidence="1">
    <location>
        <begin position="415"/>
        <end position="433"/>
    </location>
</feature>
<reference evidence="3 4" key="1">
    <citation type="journal article" date="2007" name="Nature">
        <title>The medaka draft genome and insights into vertebrate genome evolution.</title>
        <authorList>
            <person name="Kasahara M."/>
            <person name="Naruse K."/>
            <person name="Sasaki S."/>
            <person name="Nakatani Y."/>
            <person name="Qu W."/>
            <person name="Ahsan B."/>
            <person name="Yamada T."/>
            <person name="Nagayasu Y."/>
            <person name="Doi K."/>
            <person name="Kasai Y."/>
            <person name="Jindo T."/>
            <person name="Kobayashi D."/>
            <person name="Shimada A."/>
            <person name="Toyoda A."/>
            <person name="Kuroki Y."/>
            <person name="Fujiyama A."/>
            <person name="Sasaki T."/>
            <person name="Shimizu A."/>
            <person name="Asakawa S."/>
            <person name="Shimizu N."/>
            <person name="Hashimoto S."/>
            <person name="Yang J."/>
            <person name="Lee Y."/>
            <person name="Matsushima K."/>
            <person name="Sugano S."/>
            <person name="Sakaizumi M."/>
            <person name="Narita T."/>
            <person name="Ohishi K."/>
            <person name="Haga S."/>
            <person name="Ohta F."/>
            <person name="Nomoto H."/>
            <person name="Nogata K."/>
            <person name="Morishita T."/>
            <person name="Endo T."/>
            <person name="Shin-I T."/>
            <person name="Takeda H."/>
            <person name="Morishita S."/>
            <person name="Kohara Y."/>
        </authorList>
    </citation>
    <scope>NUCLEOTIDE SEQUENCE [LARGE SCALE GENOMIC DNA]</scope>
    <source>
        <strain evidence="3 4">Hd-rR</strain>
    </source>
</reference>
<dbReference type="InterPro" id="IPR025907">
    <property type="entry name" value="Phostensin/Taperin_PP1-bd_dom"/>
</dbReference>
<sequence length="653" mass="71968">MSVSSLPEWKQLLLEKKKREEVERGRREKEEEEKLASMPAWKRGIIQLNLGIPVHENPFIRTQSGWKKGRDGEPGTETEVKERDKMNPRGQDAETRSVDWKIGKHLSRIESLQEKMRQKELEKMQQGGGGAEDGEEACDQEDRYWERGSETQKEQKAEAAEQRRPAEADVVQEETAEPSSMTASDVRQEVCVLKTCPQLPVSLTQADTVEEVTSDCATTASEVISDSFQISEHEEEPLQHVDQLRHSEEEEQPEEEEEEEYSSSFDSEQSLSPSPPHPNSLAAMSRIYNLETVGSRSGLCLREKTVEISSSVHLVKVKPLVANSQQGDVVCDVQTIQQQIEQLQLKEQEALRNSEGKGHQSPKAGLKHQRTDNDETPDPKAPPHPVISPTPQPKQTITIVPSFLRNQSSENSLKPANCAPTPASSPSSLSPAQSPCPSPSPTPSPVLFSIKSASGGHVKRGATITVTPKKPCGGGGGGGGTTRPTVPTAPTKPPPQQTSPATADPGRKKYPTVEEIEVIGGYQNLERSCLIKSRGTPKRGKVCFHEDQLEQVCEYPSETSMLSFNPLLHDGGKVDKPRAGEAQEEEGEAEAGLLKSTRSVGIAPRLRVGQCHPQLNKHKVEFLSRAKDSVVLRKPLRRELYSICGNVVQHLVF</sequence>
<feature type="compositionally biased region" description="Acidic residues" evidence="1">
    <location>
        <begin position="249"/>
        <end position="261"/>
    </location>
</feature>
<dbReference type="GeneTree" id="ENSGT00940000170244"/>
<name>A0A3B3I5H5_ORYLA</name>
<evidence type="ECO:0000313" key="4">
    <source>
        <dbReference type="Proteomes" id="UP000001038"/>
    </source>
</evidence>
<dbReference type="Pfam" id="PF13914">
    <property type="entry name" value="Phostensin"/>
    <property type="match status" value="1"/>
</dbReference>
<evidence type="ECO:0000313" key="3">
    <source>
        <dbReference type="Ensembl" id="ENSORLP00000039163.1"/>
    </source>
</evidence>
<dbReference type="InterPro" id="IPR026671">
    <property type="entry name" value="PPP1R18/Tprn"/>
</dbReference>
<feature type="compositionally biased region" description="Basic and acidic residues" evidence="1">
    <location>
        <begin position="140"/>
        <end position="167"/>
    </location>
</feature>
<dbReference type="PANTHER" id="PTHR21685">
    <property type="entry name" value="TON-B BOX DOMAIN"/>
    <property type="match status" value="1"/>
</dbReference>
<feature type="region of interest" description="Disordered" evidence="1">
    <location>
        <begin position="17"/>
        <end position="36"/>
    </location>
</feature>
<feature type="compositionally biased region" description="Gly residues" evidence="1">
    <location>
        <begin position="472"/>
        <end position="481"/>
    </location>
</feature>
<dbReference type="Ensembl" id="ENSORLT00000041800.1">
    <property type="protein sequence ID" value="ENSORLP00000039163.1"/>
    <property type="gene ID" value="ENSORLG00000030256.1"/>
</dbReference>
<dbReference type="GO" id="GO:0019902">
    <property type="term" value="F:phosphatase binding"/>
    <property type="evidence" value="ECO:0007669"/>
    <property type="project" value="InterPro"/>
</dbReference>
<evidence type="ECO:0000256" key="1">
    <source>
        <dbReference type="SAM" id="MobiDB-lite"/>
    </source>
</evidence>
<feature type="region of interest" description="Disordered" evidence="1">
    <location>
        <begin position="234"/>
        <end position="280"/>
    </location>
</feature>
<evidence type="ECO:0000259" key="2">
    <source>
        <dbReference type="Pfam" id="PF13914"/>
    </source>
</evidence>
<feature type="compositionally biased region" description="Pro residues" evidence="1">
    <location>
        <begin position="434"/>
        <end position="444"/>
    </location>
</feature>
<dbReference type="Bgee" id="ENSORLG00000030256">
    <property type="expression patterns" value="Expressed in pharyngeal gill and 11 other cell types or tissues"/>
</dbReference>
<proteinExistence type="predicted"/>
<feature type="compositionally biased region" description="Basic and acidic residues" evidence="1">
    <location>
        <begin position="17"/>
        <end position="35"/>
    </location>
</feature>
<reference evidence="3" key="2">
    <citation type="submission" date="2025-08" db="UniProtKB">
        <authorList>
            <consortium name="Ensembl"/>
        </authorList>
    </citation>
    <scope>IDENTIFICATION</scope>
    <source>
        <strain evidence="3">Hd-rR</strain>
    </source>
</reference>
<dbReference type="STRING" id="8090.ENSORLP00000039163"/>
<reference evidence="3" key="3">
    <citation type="submission" date="2025-09" db="UniProtKB">
        <authorList>
            <consortium name="Ensembl"/>
        </authorList>
    </citation>
    <scope>IDENTIFICATION</scope>
    <source>
        <strain evidence="3">Hd-rR</strain>
    </source>
</reference>
<dbReference type="InParanoid" id="A0A3B3I5H5"/>
<feature type="compositionally biased region" description="Low complexity" evidence="1">
    <location>
        <begin position="262"/>
        <end position="272"/>
    </location>
</feature>